<protein>
    <submittedName>
        <fullName evidence="1">Uncharacterized protein</fullName>
    </submittedName>
</protein>
<sequence>MRSLNPSPGSQRSQRALFVRQSGEDRAQLWKIALFVKTPNRGCAIVTPSTTNEEMQMRLLCTFSQTKNFVAGKEYESEVVRRCGMDFNEVKGESGFPVCLQPGDSARDVSAFSGHKLLADFQPVEDQ</sequence>
<name>A0A192YAG3_9CAUD</name>
<dbReference type="EMBL" id="KX130668">
    <property type="protein sequence ID" value="ANM45851.1"/>
    <property type="molecule type" value="Genomic_DNA"/>
</dbReference>
<evidence type="ECO:0000313" key="1">
    <source>
        <dbReference type="EMBL" id="ANM45851.1"/>
    </source>
</evidence>
<keyword evidence="2" id="KW-1185">Reference proteome</keyword>
<dbReference type="GeneID" id="29079439"/>
<dbReference type="Proteomes" id="UP000202254">
    <property type="component" value="Segment"/>
</dbReference>
<reference evidence="1 2" key="1">
    <citation type="submission" date="2016-04" db="EMBL/GenBank/DDBJ databases">
        <title>Complete Genome of E. coli phage vB_EcoS_NBD2.</title>
        <authorList>
            <person name="Truncaite L."/>
            <person name="Kaliniene L."/>
            <person name="Zajanckauskaite A."/>
            <person name="Meskys R."/>
        </authorList>
    </citation>
    <scope>NUCLEOTIDE SEQUENCE [LARGE SCALE GENOMIC DNA]</scope>
</reference>
<organism evidence="1 2">
    <name type="scientific">Escherichia phage vB_EcoS_NBD2</name>
    <dbReference type="NCBI Taxonomy" id="1852563"/>
    <lineage>
        <taxon>Viruses</taxon>
        <taxon>Duplodnaviria</taxon>
        <taxon>Heunggongvirae</taxon>
        <taxon>Uroviricota</taxon>
        <taxon>Caudoviricetes</taxon>
        <taxon>Drexlerviridae</taxon>
        <taxon>Vilniusvirus</taxon>
        <taxon>Vilniusvirus NBD2</taxon>
    </lineage>
</organism>
<gene>
    <name evidence="1" type="ORF">NBD2_09</name>
</gene>
<accession>A0A192YAG3</accession>
<proteinExistence type="predicted"/>
<dbReference type="RefSeq" id="YP_009284633.1">
    <property type="nucleotide sequence ID" value="NC_031050.1"/>
</dbReference>
<evidence type="ECO:0000313" key="2">
    <source>
        <dbReference type="Proteomes" id="UP000202254"/>
    </source>
</evidence>
<dbReference type="KEGG" id="vg:29079439"/>